<dbReference type="GO" id="GO:0080120">
    <property type="term" value="P:CAAX-box protein maturation"/>
    <property type="evidence" value="ECO:0007669"/>
    <property type="project" value="UniProtKB-ARBA"/>
</dbReference>
<dbReference type="EMBL" id="CP002770">
    <property type="protein sequence ID" value="AEG14463.1"/>
    <property type="molecule type" value="Genomic_DNA"/>
</dbReference>
<evidence type="ECO:0000313" key="3">
    <source>
        <dbReference type="EMBL" id="AEG14463.1"/>
    </source>
</evidence>
<evidence type="ECO:0000259" key="2">
    <source>
        <dbReference type="Pfam" id="PF02517"/>
    </source>
</evidence>
<accession>A0AAU8P951</accession>
<proteinExistence type="predicted"/>
<feature type="transmembrane region" description="Helical" evidence="1">
    <location>
        <begin position="12"/>
        <end position="37"/>
    </location>
</feature>
<organism evidence="3 4">
    <name type="scientific">Desulfofundulus kuznetsovii (strain DSM 6115 / VKM B-1805 / 17)</name>
    <name type="common">Desulfotomaculum kuznetsovii</name>
    <dbReference type="NCBI Taxonomy" id="760568"/>
    <lineage>
        <taxon>Bacteria</taxon>
        <taxon>Bacillati</taxon>
        <taxon>Bacillota</taxon>
        <taxon>Clostridia</taxon>
        <taxon>Eubacteriales</taxon>
        <taxon>Peptococcaceae</taxon>
        <taxon>Desulfofundulus</taxon>
    </lineage>
</organism>
<name>A0AAU8P951_DESK7</name>
<reference evidence="4" key="1">
    <citation type="submission" date="2011-05" db="EMBL/GenBank/DDBJ databases">
        <title>Complete sequence of Desulfotomaculum kuznetsovii DSM 6115.</title>
        <authorList>
            <person name="Lucas S."/>
            <person name="Han J."/>
            <person name="Lapidus A."/>
            <person name="Cheng J.-F."/>
            <person name="Goodwin L."/>
            <person name="Pitluck S."/>
            <person name="Peters L."/>
            <person name="Mikhailova N."/>
            <person name="Lu M."/>
            <person name="Saunders E."/>
            <person name="Han C."/>
            <person name="Tapia R."/>
            <person name="Land M."/>
            <person name="Hauser L."/>
            <person name="Kyrpides N."/>
            <person name="Ivanova N."/>
            <person name="Pagani I."/>
            <person name="Nazina T."/>
            <person name="Ivanova A."/>
            <person name="Parshina S."/>
            <person name="Kuever J."/>
            <person name="Muyzer G."/>
            <person name="Plugge C."/>
            <person name="Stams A."/>
            <person name="Woyke T."/>
        </authorList>
    </citation>
    <scope>NUCLEOTIDE SEQUENCE [LARGE SCALE GENOMIC DNA]</scope>
    <source>
        <strain evidence="4">DSM 6115 / VKM B-1805 / 17</strain>
    </source>
</reference>
<evidence type="ECO:0000313" key="4">
    <source>
        <dbReference type="Proteomes" id="UP000009229"/>
    </source>
</evidence>
<dbReference type="InterPro" id="IPR003675">
    <property type="entry name" value="Rce1/LyrA-like_dom"/>
</dbReference>
<keyword evidence="1" id="KW-0812">Transmembrane</keyword>
<dbReference type="Proteomes" id="UP000009229">
    <property type="component" value="Chromosome"/>
</dbReference>
<sequence length="219" mass="25267">MMRVKSFEKKAFVWIFKIVLILLNMLLLFLLLLGVIYNPSFLLNNILEINGIIAGFLTGLLMAIAGKILFLKSIRWRTSLDFLVGKVLNQRKLPVLLYLSLRAGFLEELYARGPVLLVKHEISSNLQLICIFSGITNVIWTVNHLSNRSRELDENFFEAFNNSFAHLFVVFLTGIVFSMLLLKFNSILPSIIAHTTTNFVFSLFYRHHLYHLSQKSQEE</sequence>
<dbReference type="AlphaFoldDB" id="A0AAU8P951"/>
<feature type="domain" description="CAAX prenyl protease 2/Lysostaphin resistance protein A-like" evidence="2">
    <location>
        <begin position="92"/>
        <end position="200"/>
    </location>
</feature>
<evidence type="ECO:0000256" key="1">
    <source>
        <dbReference type="SAM" id="Phobius"/>
    </source>
</evidence>
<protein>
    <submittedName>
        <fullName evidence="3">Abortive infection protein</fullName>
    </submittedName>
</protein>
<keyword evidence="1" id="KW-1133">Transmembrane helix</keyword>
<dbReference type="KEGG" id="dku:Desku_0863"/>
<dbReference type="Pfam" id="PF02517">
    <property type="entry name" value="Rce1-like"/>
    <property type="match status" value="1"/>
</dbReference>
<keyword evidence="4" id="KW-1185">Reference proteome</keyword>
<feature type="transmembrane region" description="Helical" evidence="1">
    <location>
        <begin position="49"/>
        <end position="70"/>
    </location>
</feature>
<feature type="transmembrane region" description="Helical" evidence="1">
    <location>
        <begin position="163"/>
        <end position="182"/>
    </location>
</feature>
<keyword evidence="1" id="KW-0472">Membrane</keyword>
<gene>
    <name evidence="3" type="ordered locus">Desku_0863</name>
</gene>
<dbReference type="GO" id="GO:0004175">
    <property type="term" value="F:endopeptidase activity"/>
    <property type="evidence" value="ECO:0007669"/>
    <property type="project" value="UniProtKB-ARBA"/>
</dbReference>